<evidence type="ECO:0000256" key="1">
    <source>
        <dbReference type="SAM" id="MobiDB-lite"/>
    </source>
</evidence>
<evidence type="ECO:0000313" key="2">
    <source>
        <dbReference type="EMBL" id="EGW08832.1"/>
    </source>
</evidence>
<protein>
    <submittedName>
        <fullName evidence="2">Uncharacterized protein</fullName>
    </submittedName>
</protein>
<organism evidence="2 3">
    <name type="scientific">Cricetulus griseus</name>
    <name type="common">Chinese hamster</name>
    <name type="synonym">Cricetulus barabensis griseus</name>
    <dbReference type="NCBI Taxonomy" id="10029"/>
    <lineage>
        <taxon>Eukaryota</taxon>
        <taxon>Metazoa</taxon>
        <taxon>Chordata</taxon>
        <taxon>Craniata</taxon>
        <taxon>Vertebrata</taxon>
        <taxon>Euteleostomi</taxon>
        <taxon>Mammalia</taxon>
        <taxon>Eutheria</taxon>
        <taxon>Euarchontoglires</taxon>
        <taxon>Glires</taxon>
        <taxon>Rodentia</taxon>
        <taxon>Myomorpha</taxon>
        <taxon>Muroidea</taxon>
        <taxon>Cricetidae</taxon>
        <taxon>Cricetinae</taxon>
        <taxon>Cricetulus</taxon>
    </lineage>
</organism>
<feature type="region of interest" description="Disordered" evidence="1">
    <location>
        <begin position="84"/>
        <end position="104"/>
    </location>
</feature>
<dbReference type="EMBL" id="JH000154">
    <property type="protein sequence ID" value="EGW08832.1"/>
    <property type="molecule type" value="Genomic_DNA"/>
</dbReference>
<dbReference type="InParanoid" id="G3H582"/>
<reference evidence="3" key="1">
    <citation type="journal article" date="2011" name="Nat. Biotechnol.">
        <title>The genomic sequence of the Chinese hamster ovary (CHO)-K1 cell line.</title>
        <authorList>
            <person name="Xu X."/>
            <person name="Nagarajan H."/>
            <person name="Lewis N.E."/>
            <person name="Pan S."/>
            <person name="Cai Z."/>
            <person name="Liu X."/>
            <person name="Chen W."/>
            <person name="Xie M."/>
            <person name="Wang W."/>
            <person name="Hammond S."/>
            <person name="Andersen M.R."/>
            <person name="Neff N."/>
            <person name="Passarelli B."/>
            <person name="Koh W."/>
            <person name="Fan H.C."/>
            <person name="Wang J."/>
            <person name="Gui Y."/>
            <person name="Lee K.H."/>
            <person name="Betenbaugh M.J."/>
            <person name="Quake S.R."/>
            <person name="Famili I."/>
            <person name="Palsson B.O."/>
            <person name="Wang J."/>
        </authorList>
    </citation>
    <scope>NUCLEOTIDE SEQUENCE [LARGE SCALE GENOMIC DNA]</scope>
    <source>
        <strain evidence="3">CHO K1 cell line</strain>
    </source>
</reference>
<gene>
    <name evidence="2" type="ORF">I79_005457</name>
</gene>
<proteinExistence type="predicted"/>
<dbReference type="Proteomes" id="UP000001075">
    <property type="component" value="Unassembled WGS sequence"/>
</dbReference>
<dbReference type="AlphaFoldDB" id="G3H582"/>
<accession>G3H582</accession>
<name>G3H582_CRIGR</name>
<sequence>MRASGSFLGVISCCDPKALVVWWLDSFRKIRTFLDGHQTAAKQIVPGGRGGWSSAAHSLRVQHPHALSCCQLGVSWPLVRKHSEQEGFMKRKPASRCPKGKQAA</sequence>
<evidence type="ECO:0000313" key="3">
    <source>
        <dbReference type="Proteomes" id="UP000001075"/>
    </source>
</evidence>